<accession>A0A9P5DTQ2</accession>
<feature type="region of interest" description="Disordered" evidence="1">
    <location>
        <begin position="1"/>
        <end position="24"/>
    </location>
</feature>
<sequence length="552" mass="61061">MGQDEVALEVMSPPPAYSSPKQDENYIMPTSFTIHKQGDSEVKFNMRGNAGNAGSTPLSISCSYKSTEEDFEARVNLIPRKDENASPLATVKYSRHSAELEFINTIPPLHINMYYRLLGDRNATHTFNVNMPQRTSFEWRNLGDGEGWKLYMGSRPEVLAIGALNMGSDKPTRFEFANLRMATEFPTCAACHRRGAECHYADVASDREMHSSQLKKRVKELEDENQNFRALFQSLRDPAVGTNQEILERIQAGDDFGTVIQHARELGNLGKRKRSPSPSLLSRQRPSDSATIRGMLPGTTPSPPATVYPLLLPPNASTIPLPSSPLSPPPSNTPGSPTDSLLSLLTLSRGGKPDVVLLNETDPKDHCDLRLNNLSVSYWTRVPISNRSASTLISTFLETDNSAVGFIDADLFLTDLVQHNPTFCSAFLVSSILYVACLAHAAYDDRAATLAHSFFNDSERLYRAERLSDSLTTLAAINIFSLGCFFHGNENLGRDLLLSGRQMGERMSLYGLGPRSTEVGRFQGMASERTLASSNATWGTFNWLTDVNLNFY</sequence>
<keyword evidence="3" id="KW-1185">Reference proteome</keyword>
<organism evidence="2 3">
    <name type="scientific">Fusarium beomiforme</name>
    <dbReference type="NCBI Taxonomy" id="44412"/>
    <lineage>
        <taxon>Eukaryota</taxon>
        <taxon>Fungi</taxon>
        <taxon>Dikarya</taxon>
        <taxon>Ascomycota</taxon>
        <taxon>Pezizomycotina</taxon>
        <taxon>Sordariomycetes</taxon>
        <taxon>Hypocreomycetidae</taxon>
        <taxon>Hypocreales</taxon>
        <taxon>Nectriaceae</taxon>
        <taxon>Fusarium</taxon>
        <taxon>Fusarium burgessii species complex</taxon>
    </lineage>
</organism>
<evidence type="ECO:0000313" key="3">
    <source>
        <dbReference type="Proteomes" id="UP000730481"/>
    </source>
</evidence>
<name>A0A9P5DTQ2_9HYPO</name>
<dbReference type="GO" id="GO:0000981">
    <property type="term" value="F:DNA-binding transcription factor activity, RNA polymerase II-specific"/>
    <property type="evidence" value="ECO:0007669"/>
    <property type="project" value="InterPro"/>
</dbReference>
<dbReference type="CDD" id="cd12148">
    <property type="entry name" value="fungal_TF_MHR"/>
    <property type="match status" value="1"/>
</dbReference>
<dbReference type="PANTHER" id="PTHR47256">
    <property type="entry name" value="ZN(II)2CYS6 TRANSCRIPTION FACTOR (EUROFUNG)-RELATED"/>
    <property type="match status" value="1"/>
</dbReference>
<reference evidence="2" key="2">
    <citation type="submission" date="2020-02" db="EMBL/GenBank/DDBJ databases">
        <title>Identification and distribution of gene clusters putatively required for synthesis of sphingolipid metabolism inhibitors in phylogenetically diverse species of the filamentous fungus Fusarium.</title>
        <authorList>
            <person name="Kim H.-S."/>
            <person name="Busman M."/>
            <person name="Brown D.W."/>
            <person name="Divon H."/>
            <person name="Uhlig S."/>
            <person name="Proctor R.H."/>
        </authorList>
    </citation>
    <scope>NUCLEOTIDE SEQUENCE</scope>
    <source>
        <strain evidence="2">NRRL 25174</strain>
    </source>
</reference>
<protein>
    <submittedName>
        <fullName evidence="2">Regulatory CAT8</fullName>
    </submittedName>
</protein>
<feature type="compositionally biased region" description="Low complexity" evidence="1">
    <location>
        <begin position="276"/>
        <end position="289"/>
    </location>
</feature>
<evidence type="ECO:0000256" key="1">
    <source>
        <dbReference type="SAM" id="MobiDB-lite"/>
    </source>
</evidence>
<feature type="compositionally biased region" description="Pro residues" evidence="1">
    <location>
        <begin position="322"/>
        <end position="332"/>
    </location>
</feature>
<proteinExistence type="predicted"/>
<comment type="caution">
    <text evidence="2">The sequence shown here is derived from an EMBL/GenBank/DDBJ whole genome shotgun (WGS) entry which is preliminary data.</text>
</comment>
<feature type="region of interest" description="Disordered" evidence="1">
    <location>
        <begin position="267"/>
        <end position="339"/>
    </location>
</feature>
<dbReference type="GO" id="GO:0008270">
    <property type="term" value="F:zinc ion binding"/>
    <property type="evidence" value="ECO:0007669"/>
    <property type="project" value="InterPro"/>
</dbReference>
<dbReference type="PANTHER" id="PTHR47256:SF1">
    <property type="entry name" value="ZN(II)2CYS6 TRANSCRIPTION FACTOR (EUROFUNG)"/>
    <property type="match status" value="1"/>
</dbReference>
<dbReference type="AlphaFoldDB" id="A0A9P5DTQ2"/>
<dbReference type="InterPro" id="IPR053187">
    <property type="entry name" value="Notoamide_regulator"/>
</dbReference>
<dbReference type="Gene3D" id="4.10.240.10">
    <property type="entry name" value="Zn(2)-C6 fungal-type DNA-binding domain"/>
    <property type="match status" value="1"/>
</dbReference>
<reference evidence="2" key="1">
    <citation type="journal article" date="2017" name="Mycologia">
        <title>Fusarium algeriense, sp. nov., a novel toxigenic crown rot pathogen of durum wheat from Algeria is nested in the Fusarium burgessii species complex.</title>
        <authorList>
            <person name="Laraba I."/>
            <person name="Keddad A."/>
            <person name="Boureghda H."/>
            <person name="Abdallah N."/>
            <person name="Vaughan M.M."/>
            <person name="Proctor R.H."/>
            <person name="Busman M."/>
            <person name="O'Donnell K."/>
        </authorList>
    </citation>
    <scope>NUCLEOTIDE SEQUENCE</scope>
    <source>
        <strain evidence="2">NRRL 25174</strain>
    </source>
</reference>
<dbReference type="EMBL" id="PVQB02000465">
    <property type="protein sequence ID" value="KAF4336866.1"/>
    <property type="molecule type" value="Genomic_DNA"/>
</dbReference>
<dbReference type="OrthoDB" id="2740448at2759"/>
<dbReference type="Proteomes" id="UP000730481">
    <property type="component" value="Unassembled WGS sequence"/>
</dbReference>
<gene>
    <name evidence="2" type="ORF">FBEOM_9246</name>
</gene>
<dbReference type="InterPro" id="IPR036864">
    <property type="entry name" value="Zn2-C6_fun-type_DNA-bd_sf"/>
</dbReference>
<evidence type="ECO:0000313" key="2">
    <source>
        <dbReference type="EMBL" id="KAF4336866.1"/>
    </source>
</evidence>